<dbReference type="PANTHER" id="PTHR23011">
    <property type="entry name" value="CYCLIC NUCLEOTIDE-BINDING DOMAIN CONTAINING PROTEIN"/>
    <property type="match status" value="1"/>
</dbReference>
<dbReference type="CDD" id="cd00038">
    <property type="entry name" value="CAP_ED"/>
    <property type="match status" value="1"/>
</dbReference>
<dbReference type="InterPro" id="IPR014710">
    <property type="entry name" value="RmlC-like_jellyroll"/>
</dbReference>
<dbReference type="AlphaFoldDB" id="A0A7I8VFW0"/>
<dbReference type="PROSITE" id="PS50042">
    <property type="entry name" value="CNMP_BINDING_3"/>
    <property type="match status" value="1"/>
</dbReference>
<sequence length="651" mass="75964">MSQRGNRHRQLSFIGDDYEIKRRNLLDILRRMGPESIAQRKKKTSGEYVDNLPFQSFRRDSTQFTSTDDEESDHYLDDNYDSLKHTTSKKNSRLRKRNRDGAKQTLKKLRRIVKVFCALYRLWKSQAMGVESVLNKYDSLNIIDAKEEEEESIKSEEGLFDASIFKPHKNSNISSEARRILQLKQDERSEHDRHYIKVLMRNYKSLCEYPISMQSEIARRAWYESYNAKRIVLREGHPAQSFYIILSGSVLVTVYDRKDDVNKTVCFLNRGDSFGELGIINRAKRSTTIVSKETVEFLCLSSQDFMDIFMAGGDLKLNDSFLSNIKYLHGWPLEILQFNPKKVVSSFFKRGTVVVKDTRDCEWLYFIKSGSCIVLKRLGDKKNKEGLLSKTSISRSLLSNRRQTEHKQNLERQMEEKESFSTVRKKLEPLPEIRIAVQSSYHRAFRRHRKLEKRMSLLESQQEEQSLMEKNVVKIFPNGPVLTRSSLRAVALGAKESDEESDNEYSDENEDEIEIATCHSPTEQYQGLNWQFVNVQTLTKGSVFGLADILFGKQPSFSIISNGAECFMLNKKLFVKHASEQLLVRLRKEIFPYPNDEELRECLQTKVAWEKHRKMCTLRVRRKLLLNKADVHDSRSTLSTNLKKTLNVFKR</sequence>
<evidence type="ECO:0000313" key="4">
    <source>
        <dbReference type="Proteomes" id="UP000549394"/>
    </source>
</evidence>
<evidence type="ECO:0000259" key="2">
    <source>
        <dbReference type="PROSITE" id="PS50042"/>
    </source>
</evidence>
<dbReference type="InterPro" id="IPR018490">
    <property type="entry name" value="cNMP-bd_dom_sf"/>
</dbReference>
<dbReference type="PANTHER" id="PTHR23011:SF28">
    <property type="entry name" value="CYCLIC NUCLEOTIDE-BINDING DOMAIN CONTAINING PROTEIN"/>
    <property type="match status" value="1"/>
</dbReference>
<dbReference type="SMART" id="SM00100">
    <property type="entry name" value="cNMP"/>
    <property type="match status" value="1"/>
</dbReference>
<feature type="compositionally biased region" description="Basic and acidic residues" evidence="1">
    <location>
        <begin position="402"/>
        <end position="418"/>
    </location>
</feature>
<evidence type="ECO:0000313" key="3">
    <source>
        <dbReference type="EMBL" id="CAD5115242.1"/>
    </source>
</evidence>
<organism evidence="3 4">
    <name type="scientific">Dimorphilus gyrociliatus</name>
    <dbReference type="NCBI Taxonomy" id="2664684"/>
    <lineage>
        <taxon>Eukaryota</taxon>
        <taxon>Metazoa</taxon>
        <taxon>Spiralia</taxon>
        <taxon>Lophotrochozoa</taxon>
        <taxon>Annelida</taxon>
        <taxon>Polychaeta</taxon>
        <taxon>Polychaeta incertae sedis</taxon>
        <taxon>Dinophilidae</taxon>
        <taxon>Dimorphilus</taxon>
    </lineage>
</organism>
<dbReference type="SUPFAM" id="SSF51206">
    <property type="entry name" value="cAMP-binding domain-like"/>
    <property type="match status" value="2"/>
</dbReference>
<feature type="region of interest" description="Disordered" evidence="1">
    <location>
        <begin position="398"/>
        <end position="418"/>
    </location>
</feature>
<keyword evidence="4" id="KW-1185">Reference proteome</keyword>
<reference evidence="3 4" key="1">
    <citation type="submission" date="2020-08" db="EMBL/GenBank/DDBJ databases">
        <authorList>
            <person name="Hejnol A."/>
        </authorList>
    </citation>
    <scope>NUCLEOTIDE SEQUENCE [LARGE SCALE GENOMIC DNA]</scope>
</reference>
<dbReference type="OrthoDB" id="166212at2759"/>
<name>A0A7I8VFW0_9ANNE</name>
<dbReference type="Gene3D" id="2.60.120.10">
    <property type="entry name" value="Jelly Rolls"/>
    <property type="match status" value="2"/>
</dbReference>
<dbReference type="EMBL" id="CAJFCJ010000006">
    <property type="protein sequence ID" value="CAD5115242.1"/>
    <property type="molecule type" value="Genomic_DNA"/>
</dbReference>
<dbReference type="Proteomes" id="UP000549394">
    <property type="component" value="Unassembled WGS sequence"/>
</dbReference>
<gene>
    <name evidence="3" type="ORF">DGYR_LOCUS3997</name>
</gene>
<feature type="compositionally biased region" description="Basic residues" evidence="1">
    <location>
        <begin position="86"/>
        <end position="98"/>
    </location>
</feature>
<proteinExistence type="predicted"/>
<accession>A0A7I8VFW0</accession>
<comment type="caution">
    <text evidence="3">The sequence shown here is derived from an EMBL/GenBank/DDBJ whole genome shotgun (WGS) entry which is preliminary data.</text>
</comment>
<dbReference type="Pfam" id="PF00027">
    <property type="entry name" value="cNMP_binding"/>
    <property type="match status" value="1"/>
</dbReference>
<feature type="domain" description="Cyclic nucleotide-binding" evidence="2">
    <location>
        <begin position="226"/>
        <end position="316"/>
    </location>
</feature>
<feature type="region of interest" description="Disordered" evidence="1">
    <location>
        <begin position="60"/>
        <end position="102"/>
    </location>
</feature>
<dbReference type="InterPro" id="IPR000595">
    <property type="entry name" value="cNMP-bd_dom"/>
</dbReference>
<evidence type="ECO:0000256" key="1">
    <source>
        <dbReference type="SAM" id="MobiDB-lite"/>
    </source>
</evidence>
<feature type="compositionally biased region" description="Basic and acidic residues" evidence="1">
    <location>
        <begin position="73"/>
        <end position="84"/>
    </location>
</feature>
<protein>
    <submittedName>
        <fullName evidence="3">DgyrCDS4237</fullName>
    </submittedName>
</protein>